<dbReference type="VEuPathDB" id="TriTrypDB:ADEAN_000194100"/>
<evidence type="ECO:0000313" key="3">
    <source>
        <dbReference type="Proteomes" id="UP000515908"/>
    </source>
</evidence>
<gene>
    <name evidence="2" type="ORF">ADEAN_000194100</name>
</gene>
<feature type="coiled-coil region" evidence="1">
    <location>
        <begin position="13"/>
        <end position="93"/>
    </location>
</feature>
<sequence>MSDTVPAAFFAQWSALQEENRQLQQKVNDLTNVKMDWLEERVTLQNKYDNLKKEHDELVEEHRDYMEEMINLNTRLKQELDKANDKQFKMEEVKKVLMEKFYDCSVGQFDLIALFNYCKAYGVSADVMKATLTADHRKKLTLPSGLNSLVGDDNVKEFFETVAALPNLKSITGYFTSVEDCYIQYKEGNISRKVLEAYCAGSDRTSCQLTSSIFNTIRSAGLSVSDYLSMVLPLLPQVTGLSLPDDVNTLLGDADVKELLEAAVASLPSLKSITGYFTSIEDCYIQYKEGNISRKVLKAYCGGYNTTTYQLTRDEVNTLQSAKLSVSEYLTTILPFLPKVTYVSVYRTSITTLDWCAALPDSITRLDIRNCPDIQDCTPLLQMKGLKDVWYDSKTNSSFNAVKEQLTSKGVTCVSS</sequence>
<evidence type="ECO:0000256" key="1">
    <source>
        <dbReference type="SAM" id="Coils"/>
    </source>
</evidence>
<organism evidence="2 3">
    <name type="scientific">Angomonas deanei</name>
    <dbReference type="NCBI Taxonomy" id="59799"/>
    <lineage>
        <taxon>Eukaryota</taxon>
        <taxon>Discoba</taxon>
        <taxon>Euglenozoa</taxon>
        <taxon>Kinetoplastea</taxon>
        <taxon>Metakinetoplastina</taxon>
        <taxon>Trypanosomatida</taxon>
        <taxon>Trypanosomatidae</taxon>
        <taxon>Strigomonadinae</taxon>
        <taxon>Angomonas</taxon>
    </lineage>
</organism>
<name>A0A7G2C5R4_9TRYP</name>
<reference evidence="2 3" key="1">
    <citation type="submission" date="2020-08" db="EMBL/GenBank/DDBJ databases">
        <authorList>
            <person name="Newling K."/>
            <person name="Davey J."/>
            <person name="Forrester S."/>
        </authorList>
    </citation>
    <scope>NUCLEOTIDE SEQUENCE [LARGE SCALE GENOMIC DNA]</scope>
    <source>
        <strain evidence="3">Crithidia deanei Carvalho (ATCC PRA-265)</strain>
    </source>
</reference>
<proteinExistence type="predicted"/>
<keyword evidence="1" id="KW-0175">Coiled coil</keyword>
<dbReference type="EMBL" id="LR877147">
    <property type="protein sequence ID" value="CAD2214494.1"/>
    <property type="molecule type" value="Genomic_DNA"/>
</dbReference>
<evidence type="ECO:0000313" key="2">
    <source>
        <dbReference type="EMBL" id="CAD2214494.1"/>
    </source>
</evidence>
<dbReference type="Proteomes" id="UP000515908">
    <property type="component" value="Chromosome 03"/>
</dbReference>
<accession>A0A7G2C5R4</accession>
<protein>
    <submittedName>
        <fullName evidence="2">Uncharacterized protein</fullName>
    </submittedName>
</protein>
<dbReference type="AlphaFoldDB" id="A0A7G2C5R4"/>
<keyword evidence="3" id="KW-1185">Reference proteome</keyword>